<evidence type="ECO:0000313" key="4">
    <source>
        <dbReference type="EMBL" id="GAB19533.1"/>
    </source>
</evidence>
<dbReference type="eggNOG" id="ENOG5033U8H">
    <property type="taxonomic scope" value="Bacteria"/>
</dbReference>
<reference evidence="4 5" key="1">
    <citation type="submission" date="2011-12" db="EMBL/GenBank/DDBJ databases">
        <title>Whole genome shotgun sequence of Gordonia effusa NBRC 100432.</title>
        <authorList>
            <person name="Yoshida I."/>
            <person name="Takarada H."/>
            <person name="Hosoyama A."/>
            <person name="Tsuchikane K."/>
            <person name="Katsumata H."/>
            <person name="Yamazaki S."/>
            <person name="Fujita N."/>
        </authorList>
    </citation>
    <scope>NUCLEOTIDE SEQUENCE [LARGE SCALE GENOMIC DNA]</scope>
    <source>
        <strain evidence="4 5">NBRC 100432</strain>
    </source>
</reference>
<comment type="caution">
    <text evidence="4">The sequence shown here is derived from an EMBL/GenBank/DDBJ whole genome shotgun (WGS) entry which is preliminary data.</text>
</comment>
<organism evidence="4 5">
    <name type="scientific">Gordonia effusa NBRC 100432</name>
    <dbReference type="NCBI Taxonomy" id="1077974"/>
    <lineage>
        <taxon>Bacteria</taxon>
        <taxon>Bacillati</taxon>
        <taxon>Actinomycetota</taxon>
        <taxon>Actinomycetes</taxon>
        <taxon>Mycobacteriales</taxon>
        <taxon>Gordoniaceae</taxon>
        <taxon>Gordonia</taxon>
    </lineage>
</organism>
<gene>
    <name evidence="4" type="ORF">GOEFS_091_00250</name>
</gene>
<accession>H0R382</accession>
<keyword evidence="3" id="KW-1133">Transmembrane helix</keyword>
<keyword evidence="2 3" id="KW-0472">Membrane</keyword>
<name>H0R382_9ACTN</name>
<evidence type="ECO:0000313" key="5">
    <source>
        <dbReference type="Proteomes" id="UP000035034"/>
    </source>
</evidence>
<dbReference type="Proteomes" id="UP000035034">
    <property type="component" value="Unassembled WGS sequence"/>
</dbReference>
<dbReference type="RefSeq" id="WP_007318868.1">
    <property type="nucleotide sequence ID" value="NZ_BAEH01000091.1"/>
</dbReference>
<dbReference type="GO" id="GO:0016020">
    <property type="term" value="C:membrane"/>
    <property type="evidence" value="ECO:0007669"/>
    <property type="project" value="UniProtKB-SubCell"/>
</dbReference>
<dbReference type="PANTHER" id="PTHR37042">
    <property type="entry name" value="OUTER MEMBRANE PROTEIN RV1973"/>
    <property type="match status" value="1"/>
</dbReference>
<evidence type="ECO:0000256" key="3">
    <source>
        <dbReference type="SAM" id="Phobius"/>
    </source>
</evidence>
<dbReference type="PANTHER" id="PTHR37042:SF4">
    <property type="entry name" value="OUTER MEMBRANE PROTEIN RV1973"/>
    <property type="match status" value="1"/>
</dbReference>
<evidence type="ECO:0000256" key="2">
    <source>
        <dbReference type="ARBA" id="ARBA00023136"/>
    </source>
</evidence>
<evidence type="ECO:0008006" key="6">
    <source>
        <dbReference type="Google" id="ProtNLM"/>
    </source>
</evidence>
<dbReference type="EMBL" id="BAEH01000091">
    <property type="protein sequence ID" value="GAB19533.1"/>
    <property type="molecule type" value="Genomic_DNA"/>
</dbReference>
<dbReference type="STRING" id="1077974.GOEFS_091_00250"/>
<proteinExistence type="predicted"/>
<comment type="subcellular location">
    <subcellularLocation>
        <location evidence="1">Membrane</location>
    </subcellularLocation>
</comment>
<feature type="transmembrane region" description="Helical" evidence="3">
    <location>
        <begin position="47"/>
        <end position="70"/>
    </location>
</feature>
<dbReference type="AlphaFoldDB" id="H0R382"/>
<protein>
    <recommendedName>
        <fullName evidence="6">Mce-associated membrane protein</fullName>
    </recommendedName>
</protein>
<keyword evidence="3" id="KW-0812">Transmembrane</keyword>
<evidence type="ECO:0000256" key="1">
    <source>
        <dbReference type="ARBA" id="ARBA00004370"/>
    </source>
</evidence>
<sequence>MTTGPDDSQRLVVARAELVKSTRATRLAAIAARDAFRRRARRRRRQLTIAIVTTVIVALSLAIMLVVIPFRVTAARDAGQRDDAVLTAATSAITTMLSADPKHAEQYADSVIAVSTAGQRDRLRAGRQELIGEIAGQEAVSTGVVLSAGLITDPSDTTDATAEVLLVAEATNPALIGGDPKQKRMPIAVTMRSDGGTWKIAKAGLR</sequence>
<dbReference type="OrthoDB" id="4578504at2"/>
<keyword evidence="5" id="KW-1185">Reference proteome</keyword>